<accession>A0AAV0DHC2</accession>
<dbReference type="AlphaFoldDB" id="A0AAV0DHC2"/>
<keyword evidence="2" id="KW-1185">Reference proteome</keyword>
<comment type="caution">
    <text evidence="1">The sequence shown here is derived from an EMBL/GenBank/DDBJ whole genome shotgun (WGS) entry which is preliminary data.</text>
</comment>
<evidence type="ECO:0000313" key="2">
    <source>
        <dbReference type="Proteomes" id="UP001152523"/>
    </source>
</evidence>
<organism evidence="1 2">
    <name type="scientific">Cuscuta epithymum</name>
    <dbReference type="NCBI Taxonomy" id="186058"/>
    <lineage>
        <taxon>Eukaryota</taxon>
        <taxon>Viridiplantae</taxon>
        <taxon>Streptophyta</taxon>
        <taxon>Embryophyta</taxon>
        <taxon>Tracheophyta</taxon>
        <taxon>Spermatophyta</taxon>
        <taxon>Magnoliopsida</taxon>
        <taxon>eudicotyledons</taxon>
        <taxon>Gunneridae</taxon>
        <taxon>Pentapetalae</taxon>
        <taxon>asterids</taxon>
        <taxon>lamiids</taxon>
        <taxon>Solanales</taxon>
        <taxon>Convolvulaceae</taxon>
        <taxon>Cuscuteae</taxon>
        <taxon>Cuscuta</taxon>
        <taxon>Cuscuta subgen. Cuscuta</taxon>
    </lineage>
</organism>
<dbReference type="EMBL" id="CAMAPF010000096">
    <property type="protein sequence ID" value="CAH9098001.1"/>
    <property type="molecule type" value="Genomic_DNA"/>
</dbReference>
<proteinExistence type="predicted"/>
<dbReference type="Proteomes" id="UP001152523">
    <property type="component" value="Unassembled WGS sequence"/>
</dbReference>
<gene>
    <name evidence="1" type="ORF">CEPIT_LOCUS14225</name>
</gene>
<reference evidence="1" key="1">
    <citation type="submission" date="2022-07" db="EMBL/GenBank/DDBJ databases">
        <authorList>
            <person name="Macas J."/>
            <person name="Novak P."/>
            <person name="Neumann P."/>
        </authorList>
    </citation>
    <scope>NUCLEOTIDE SEQUENCE</scope>
</reference>
<protein>
    <submittedName>
        <fullName evidence="1">Uncharacterized protein</fullName>
    </submittedName>
</protein>
<evidence type="ECO:0000313" key="1">
    <source>
        <dbReference type="EMBL" id="CAH9098001.1"/>
    </source>
</evidence>
<sequence length="110" mass="13381">MKCFGKTILHSLPISNEITKEFDFAQHLLFNMQLLKPLMKWKSDSYSYFIYEHYDMPFGEQHMRKEYMKFSMDTDIPIRNDFKNLGHRLDILFSHVLFSKWHIVMLVNEI</sequence>
<name>A0AAV0DHC2_9ASTE</name>